<feature type="transmembrane region" description="Helical" evidence="6">
    <location>
        <begin position="223"/>
        <end position="243"/>
    </location>
</feature>
<feature type="compositionally biased region" description="Basic and acidic residues" evidence="5">
    <location>
        <begin position="11"/>
        <end position="37"/>
    </location>
</feature>
<dbReference type="PANTHER" id="PTHR23502">
    <property type="entry name" value="MAJOR FACILITATOR SUPERFAMILY"/>
    <property type="match status" value="1"/>
</dbReference>
<dbReference type="Pfam" id="PF07690">
    <property type="entry name" value="MFS_1"/>
    <property type="match status" value="1"/>
</dbReference>
<evidence type="ECO:0000256" key="1">
    <source>
        <dbReference type="ARBA" id="ARBA00004141"/>
    </source>
</evidence>
<reference evidence="8" key="1">
    <citation type="submission" date="2023-07" db="EMBL/GenBank/DDBJ databases">
        <title>Black Yeasts Isolated from many extreme environments.</title>
        <authorList>
            <person name="Coleine C."/>
            <person name="Stajich J.E."/>
            <person name="Selbmann L."/>
        </authorList>
    </citation>
    <scope>NUCLEOTIDE SEQUENCE</scope>
    <source>
        <strain evidence="8">CCFEE 5485</strain>
    </source>
</reference>
<dbReference type="PROSITE" id="PS50850">
    <property type="entry name" value="MFS"/>
    <property type="match status" value="1"/>
</dbReference>
<feature type="transmembrane region" description="Helical" evidence="6">
    <location>
        <begin position="137"/>
        <end position="156"/>
    </location>
</feature>
<evidence type="ECO:0000256" key="6">
    <source>
        <dbReference type="SAM" id="Phobius"/>
    </source>
</evidence>
<gene>
    <name evidence="8" type="ORF">LTR78_003169</name>
</gene>
<dbReference type="SUPFAM" id="SSF103473">
    <property type="entry name" value="MFS general substrate transporter"/>
    <property type="match status" value="1"/>
</dbReference>
<keyword evidence="4 6" id="KW-0472">Membrane</keyword>
<dbReference type="InterPro" id="IPR011701">
    <property type="entry name" value="MFS"/>
</dbReference>
<evidence type="ECO:0000256" key="5">
    <source>
        <dbReference type="SAM" id="MobiDB-lite"/>
    </source>
</evidence>
<name>A0AAE0WSE1_9PEZI</name>
<protein>
    <recommendedName>
        <fullName evidence="7">Major facilitator superfamily (MFS) profile domain-containing protein</fullName>
    </recommendedName>
</protein>
<evidence type="ECO:0000313" key="8">
    <source>
        <dbReference type="EMBL" id="KAK3676964.1"/>
    </source>
</evidence>
<keyword evidence="2 6" id="KW-0812">Transmembrane</keyword>
<dbReference type="GO" id="GO:0022857">
    <property type="term" value="F:transmembrane transporter activity"/>
    <property type="evidence" value="ECO:0007669"/>
    <property type="project" value="InterPro"/>
</dbReference>
<dbReference type="Proteomes" id="UP001274830">
    <property type="component" value="Unassembled WGS sequence"/>
</dbReference>
<evidence type="ECO:0000256" key="3">
    <source>
        <dbReference type="ARBA" id="ARBA00022989"/>
    </source>
</evidence>
<feature type="transmembrane region" description="Helical" evidence="6">
    <location>
        <begin position="69"/>
        <end position="89"/>
    </location>
</feature>
<evidence type="ECO:0000313" key="9">
    <source>
        <dbReference type="Proteomes" id="UP001274830"/>
    </source>
</evidence>
<evidence type="ECO:0000259" key="7">
    <source>
        <dbReference type="PROSITE" id="PS50850"/>
    </source>
</evidence>
<feature type="transmembrane region" description="Helical" evidence="6">
    <location>
        <begin position="194"/>
        <end position="217"/>
    </location>
</feature>
<feature type="transmembrane region" description="Helical" evidence="6">
    <location>
        <begin position="487"/>
        <end position="509"/>
    </location>
</feature>
<proteinExistence type="predicted"/>
<dbReference type="Gene3D" id="1.20.1250.20">
    <property type="entry name" value="MFS general substrate transporter like domains"/>
    <property type="match status" value="1"/>
</dbReference>
<feature type="transmembrane region" description="Helical" evidence="6">
    <location>
        <begin position="292"/>
        <end position="311"/>
    </location>
</feature>
<feature type="transmembrane region" description="Helical" evidence="6">
    <location>
        <begin position="162"/>
        <end position="182"/>
    </location>
</feature>
<feature type="compositionally biased region" description="Polar residues" evidence="5">
    <location>
        <begin position="1"/>
        <end position="10"/>
    </location>
</feature>
<comment type="caution">
    <text evidence="8">The sequence shown here is derived from an EMBL/GenBank/DDBJ whole genome shotgun (WGS) entry which is preliminary data.</text>
</comment>
<dbReference type="PANTHER" id="PTHR23502:SF187">
    <property type="entry name" value="TRANSPORTER, PUTATIVE (AFU_ORTHOLOGUE AFUA_2G17840)-RELATED"/>
    <property type="match status" value="1"/>
</dbReference>
<dbReference type="EMBL" id="JAUTXT010000008">
    <property type="protein sequence ID" value="KAK3676964.1"/>
    <property type="molecule type" value="Genomic_DNA"/>
</dbReference>
<evidence type="ECO:0000256" key="4">
    <source>
        <dbReference type="ARBA" id="ARBA00023136"/>
    </source>
</evidence>
<accession>A0AAE0WSE1</accession>
<dbReference type="GO" id="GO:0005886">
    <property type="term" value="C:plasma membrane"/>
    <property type="evidence" value="ECO:0007669"/>
    <property type="project" value="TreeGrafter"/>
</dbReference>
<feature type="transmembrane region" description="Helical" evidence="6">
    <location>
        <begin position="109"/>
        <end position="130"/>
    </location>
</feature>
<feature type="transmembrane region" description="Helical" evidence="6">
    <location>
        <begin position="373"/>
        <end position="394"/>
    </location>
</feature>
<dbReference type="AlphaFoldDB" id="A0AAE0WSE1"/>
<feature type="transmembrane region" description="Helical" evidence="6">
    <location>
        <begin position="400"/>
        <end position="425"/>
    </location>
</feature>
<feature type="transmembrane region" description="Helical" evidence="6">
    <location>
        <begin position="331"/>
        <end position="352"/>
    </location>
</feature>
<dbReference type="InterPro" id="IPR036259">
    <property type="entry name" value="MFS_trans_sf"/>
</dbReference>
<feature type="domain" description="Major facilitator superfamily (MFS) profile" evidence="7">
    <location>
        <begin position="69"/>
        <end position="510"/>
    </location>
</feature>
<feature type="region of interest" description="Disordered" evidence="5">
    <location>
        <begin position="1"/>
        <end position="37"/>
    </location>
</feature>
<comment type="subcellular location">
    <subcellularLocation>
        <location evidence="1">Membrane</location>
        <topology evidence="1">Multi-pass membrane protein</topology>
    </subcellularLocation>
</comment>
<organism evidence="8 9">
    <name type="scientific">Recurvomyces mirabilis</name>
    <dbReference type="NCBI Taxonomy" id="574656"/>
    <lineage>
        <taxon>Eukaryota</taxon>
        <taxon>Fungi</taxon>
        <taxon>Dikarya</taxon>
        <taxon>Ascomycota</taxon>
        <taxon>Pezizomycotina</taxon>
        <taxon>Dothideomycetes</taxon>
        <taxon>Dothideomycetidae</taxon>
        <taxon>Mycosphaerellales</taxon>
        <taxon>Teratosphaeriaceae</taxon>
        <taxon>Recurvomyces</taxon>
    </lineage>
</organism>
<sequence>MDAFTPGSQHSVDEKHAVDSSAADGDRVEGNVDRDGLKLAKDGRTVLVPQPTDDPNDPLNWSWRKKHSVLLALATISFIPDFGTAMGSVTQIPQAKQWHKPVNTIAESIAINTMLSGVSGIVVVALSSFFGRAPVMFWMRLIVLGAVFWYAFAPSYSQFYSARILVGFFVGVGQSGGLMWIEDMFFRHELPRKINIWSGFIIVSPYFGPWMANFVVWRESWRWVYYIYAIMNVVALFVVCAFIDETFYDRRLSDDRQPAWRSRILRLIGCERHGRESWLEAVSRPFIAGTKLPVLIITVYYFLNFAWVIGVNASTSVLLKATYHFNSKQTALFYFGPIVGSILSTILGHWVHDLFGRLYVRIHGGEFASEARLWIIYVASPFTGMAIMLIGYALQRHWNVYGLSILLGVQIFGINIISTAVNAYLLDAYPEGSNEVDVWIVLGRTLGGMLSTYEQLPWVARDGTHPLICPLLYYRKALNRVVGTAKVFSIQAGITWASLIFVVVLQIWAGGSESGKAP</sequence>
<keyword evidence="9" id="KW-1185">Reference proteome</keyword>
<evidence type="ECO:0000256" key="2">
    <source>
        <dbReference type="ARBA" id="ARBA00022692"/>
    </source>
</evidence>
<keyword evidence="3 6" id="KW-1133">Transmembrane helix</keyword>
<dbReference type="InterPro" id="IPR020846">
    <property type="entry name" value="MFS_dom"/>
</dbReference>